<accession>A0A438GKF0</accession>
<dbReference type="GO" id="GO:0005737">
    <property type="term" value="C:cytoplasm"/>
    <property type="evidence" value="ECO:0007669"/>
    <property type="project" value="InterPro"/>
</dbReference>
<evidence type="ECO:0000313" key="7">
    <source>
        <dbReference type="Proteomes" id="UP000288805"/>
    </source>
</evidence>
<dbReference type="GO" id="GO:0006914">
    <property type="term" value="P:autophagy"/>
    <property type="evidence" value="ECO:0007669"/>
    <property type="project" value="UniProtKB-KW"/>
</dbReference>
<protein>
    <submittedName>
        <fullName evidence="6">Autophagy protein 5</fullName>
    </submittedName>
</protein>
<organism evidence="6 7">
    <name type="scientific">Vitis vinifera</name>
    <name type="common">Grape</name>
    <dbReference type="NCBI Taxonomy" id="29760"/>
    <lineage>
        <taxon>Eukaryota</taxon>
        <taxon>Viridiplantae</taxon>
        <taxon>Streptophyta</taxon>
        <taxon>Embryophyta</taxon>
        <taxon>Tracheophyta</taxon>
        <taxon>Spermatophyta</taxon>
        <taxon>Magnoliopsida</taxon>
        <taxon>eudicotyledons</taxon>
        <taxon>Gunneridae</taxon>
        <taxon>Pentapetalae</taxon>
        <taxon>rosids</taxon>
        <taxon>Vitales</taxon>
        <taxon>Vitaceae</taxon>
        <taxon>Viteae</taxon>
        <taxon>Vitis</taxon>
    </lineage>
</organism>
<evidence type="ECO:0000256" key="4">
    <source>
        <dbReference type="ARBA" id="ARBA00023006"/>
    </source>
</evidence>
<keyword evidence="2" id="KW-1017">Isopeptide bond</keyword>
<dbReference type="Pfam" id="PF20637">
    <property type="entry name" value="ATG5_HBR"/>
    <property type="match status" value="1"/>
</dbReference>
<keyword evidence="4" id="KW-0072">Autophagy</keyword>
<dbReference type="PANTHER" id="PTHR13040:SF2">
    <property type="entry name" value="AUTOPHAGY PROTEIN 5"/>
    <property type="match status" value="1"/>
</dbReference>
<evidence type="ECO:0000256" key="1">
    <source>
        <dbReference type="ARBA" id="ARBA00006910"/>
    </source>
</evidence>
<dbReference type="InterPro" id="IPR048940">
    <property type="entry name" value="ATG5_HBR"/>
</dbReference>
<dbReference type="AlphaFoldDB" id="A0A438GKF0"/>
<dbReference type="Gene3D" id="1.10.246.190">
    <property type="entry name" value="Autophagy protein Apg5, helix rich domain"/>
    <property type="match status" value="1"/>
</dbReference>
<comment type="caution">
    <text evidence="6">The sequence shown here is derived from an EMBL/GenBank/DDBJ whole genome shotgun (WGS) entry which is preliminary data.</text>
</comment>
<gene>
    <name evidence="6" type="primary">ATG5_2</name>
    <name evidence="6" type="ORF">CK203_056750</name>
</gene>
<feature type="domain" description="Autophagy protein ATG5 alpha-helical bundle region" evidence="5">
    <location>
        <begin position="114"/>
        <end position="156"/>
    </location>
</feature>
<sequence>MLGWWIYEICKAREGIGTLVFLNDWEMERVEAFLLRLERKTMRRDEEDKMEWMDARKWLKGLAGALVRRPHGTNAMAPEGEISFPDSVFVSLDNVRRVHFRGYPGNILTPCEGEDSVKWSFINSLKEAAYIVNGNCKNVMNMSQSDQVELWHSVLNVAVACGNFFAWTIRNWTCYREAGSDPLS</sequence>
<dbReference type="InterPro" id="IPR042526">
    <property type="entry name" value="Atg5_HR"/>
</dbReference>
<dbReference type="PANTHER" id="PTHR13040">
    <property type="entry name" value="AUTOPHAGY PROTEIN 5"/>
    <property type="match status" value="1"/>
</dbReference>
<evidence type="ECO:0000256" key="3">
    <source>
        <dbReference type="ARBA" id="ARBA00022843"/>
    </source>
</evidence>
<keyword evidence="3" id="KW-0832">Ubl conjugation</keyword>
<evidence type="ECO:0000313" key="6">
    <source>
        <dbReference type="EMBL" id="RVW72696.1"/>
    </source>
</evidence>
<reference evidence="6 7" key="1">
    <citation type="journal article" date="2018" name="PLoS Genet.">
        <title>Population sequencing reveals clonal diversity and ancestral inbreeding in the grapevine cultivar Chardonnay.</title>
        <authorList>
            <person name="Roach M.J."/>
            <person name="Johnson D.L."/>
            <person name="Bohlmann J."/>
            <person name="van Vuuren H.J."/>
            <person name="Jones S.J."/>
            <person name="Pretorius I.S."/>
            <person name="Schmidt S.A."/>
            <person name="Borneman A.R."/>
        </authorList>
    </citation>
    <scope>NUCLEOTIDE SEQUENCE [LARGE SCALE GENOMIC DNA]</scope>
    <source>
        <strain evidence="7">cv. Chardonnay</strain>
        <tissue evidence="6">Leaf</tissue>
    </source>
</reference>
<dbReference type="Proteomes" id="UP000288805">
    <property type="component" value="Unassembled WGS sequence"/>
</dbReference>
<name>A0A438GKF0_VITVI</name>
<comment type="similarity">
    <text evidence="1">Belongs to the ATG5 family.</text>
</comment>
<proteinExistence type="inferred from homology"/>
<evidence type="ECO:0000259" key="5">
    <source>
        <dbReference type="Pfam" id="PF20637"/>
    </source>
</evidence>
<evidence type="ECO:0000256" key="2">
    <source>
        <dbReference type="ARBA" id="ARBA00022499"/>
    </source>
</evidence>
<dbReference type="InterPro" id="IPR007239">
    <property type="entry name" value="Atg5"/>
</dbReference>
<dbReference type="EMBL" id="QGNW01000408">
    <property type="protein sequence ID" value="RVW72696.1"/>
    <property type="molecule type" value="Genomic_DNA"/>
</dbReference>